<evidence type="ECO:0000256" key="5">
    <source>
        <dbReference type="ARBA" id="ARBA00022692"/>
    </source>
</evidence>
<keyword evidence="5 8" id="KW-0812">Transmembrane</keyword>
<dbReference type="PANTHER" id="PTHR30269:SF32">
    <property type="entry name" value="MEMBRANE TRANSPORTER PROTEIN-RELATED"/>
    <property type="match status" value="1"/>
</dbReference>
<dbReference type="STRING" id="1114924.SAMN05216258_11191"/>
<keyword evidence="6 8" id="KW-1133">Transmembrane helix</keyword>
<gene>
    <name evidence="9" type="ORF">SAMN05216258_11191</name>
</gene>
<evidence type="ECO:0000256" key="8">
    <source>
        <dbReference type="RuleBase" id="RU363041"/>
    </source>
</evidence>
<reference evidence="9 10" key="1">
    <citation type="submission" date="2016-10" db="EMBL/GenBank/DDBJ databases">
        <authorList>
            <person name="de Groot N.N."/>
        </authorList>
    </citation>
    <scope>NUCLEOTIDE SEQUENCE [LARGE SCALE GENOMIC DNA]</scope>
    <source>
        <strain evidence="9 10">CGMCC 1.11030</strain>
    </source>
</reference>
<feature type="transmembrane region" description="Helical" evidence="8">
    <location>
        <begin position="214"/>
        <end position="232"/>
    </location>
</feature>
<dbReference type="Proteomes" id="UP000199377">
    <property type="component" value="Unassembled WGS sequence"/>
</dbReference>
<name>A0A1I3MG13_9RHOB</name>
<feature type="transmembrane region" description="Helical" evidence="8">
    <location>
        <begin position="113"/>
        <end position="133"/>
    </location>
</feature>
<organism evidence="9 10">
    <name type="scientific">Albimonas pacifica</name>
    <dbReference type="NCBI Taxonomy" id="1114924"/>
    <lineage>
        <taxon>Bacteria</taxon>
        <taxon>Pseudomonadati</taxon>
        <taxon>Pseudomonadota</taxon>
        <taxon>Alphaproteobacteria</taxon>
        <taxon>Rhodobacterales</taxon>
        <taxon>Paracoccaceae</taxon>
        <taxon>Albimonas</taxon>
    </lineage>
</organism>
<proteinExistence type="inferred from homology"/>
<dbReference type="Pfam" id="PF01925">
    <property type="entry name" value="TauE"/>
    <property type="match status" value="1"/>
</dbReference>
<feature type="transmembrane region" description="Helical" evidence="8">
    <location>
        <begin position="42"/>
        <end position="67"/>
    </location>
</feature>
<comment type="similarity">
    <text evidence="2 8">Belongs to the 4-toluene sulfonate uptake permease (TSUP) (TC 2.A.102) family.</text>
</comment>
<dbReference type="PANTHER" id="PTHR30269">
    <property type="entry name" value="TRANSMEMBRANE PROTEIN YFCA"/>
    <property type="match status" value="1"/>
</dbReference>
<feature type="transmembrane region" description="Helical" evidence="8">
    <location>
        <begin position="145"/>
        <end position="165"/>
    </location>
</feature>
<dbReference type="AlphaFoldDB" id="A0A1I3MG13"/>
<feature type="transmembrane region" description="Helical" evidence="8">
    <location>
        <begin position="88"/>
        <end position="107"/>
    </location>
</feature>
<accession>A0A1I3MG13</accession>
<keyword evidence="3" id="KW-0813">Transport</keyword>
<dbReference type="InterPro" id="IPR002781">
    <property type="entry name" value="TM_pro_TauE-like"/>
</dbReference>
<evidence type="ECO:0000256" key="6">
    <source>
        <dbReference type="ARBA" id="ARBA00022989"/>
    </source>
</evidence>
<dbReference type="InterPro" id="IPR052017">
    <property type="entry name" value="TSUP"/>
</dbReference>
<dbReference type="GO" id="GO:0005886">
    <property type="term" value="C:plasma membrane"/>
    <property type="evidence" value="ECO:0007669"/>
    <property type="project" value="UniProtKB-SubCell"/>
</dbReference>
<sequence length="263" mass="27443">MGAVMDFAGLIADHGWVALAAALLGMLAAGFAKGVVGFALPMIAISSIGSVLPAPLAVAAIILPAVITNIWQTFRQGLHAAWASLRRFWLLNLVMFAAIAVTAQLILVIPEQALFGILGVGVCGFAGIQLFGWRPQAPPKRWMKPVEAAVALVAGFFGGLSGVWGPPILLYLTALELPKTDMVRAQGVSFLLGSLILVISHLRSGLLLGEGGAISVAMVVPAMAGMALGLAVQDRLDQQKFRRATLIVLVVAGLNLLRRALAG</sequence>
<evidence type="ECO:0000313" key="9">
    <source>
        <dbReference type="EMBL" id="SFI95928.1"/>
    </source>
</evidence>
<dbReference type="EMBL" id="FOQH01000011">
    <property type="protein sequence ID" value="SFI95928.1"/>
    <property type="molecule type" value="Genomic_DNA"/>
</dbReference>
<feature type="transmembrane region" description="Helical" evidence="8">
    <location>
        <begin position="185"/>
        <end position="202"/>
    </location>
</feature>
<evidence type="ECO:0000256" key="3">
    <source>
        <dbReference type="ARBA" id="ARBA00022448"/>
    </source>
</evidence>
<evidence type="ECO:0000313" key="10">
    <source>
        <dbReference type="Proteomes" id="UP000199377"/>
    </source>
</evidence>
<evidence type="ECO:0000256" key="1">
    <source>
        <dbReference type="ARBA" id="ARBA00004651"/>
    </source>
</evidence>
<keyword evidence="7 8" id="KW-0472">Membrane</keyword>
<keyword evidence="4 8" id="KW-1003">Cell membrane</keyword>
<protein>
    <recommendedName>
        <fullName evidence="8">Probable membrane transporter protein</fullName>
    </recommendedName>
</protein>
<comment type="subcellular location">
    <subcellularLocation>
        <location evidence="1 8">Cell membrane</location>
        <topology evidence="1 8">Multi-pass membrane protein</topology>
    </subcellularLocation>
</comment>
<evidence type="ECO:0000256" key="2">
    <source>
        <dbReference type="ARBA" id="ARBA00009142"/>
    </source>
</evidence>
<evidence type="ECO:0000256" key="4">
    <source>
        <dbReference type="ARBA" id="ARBA00022475"/>
    </source>
</evidence>
<evidence type="ECO:0000256" key="7">
    <source>
        <dbReference type="ARBA" id="ARBA00023136"/>
    </source>
</evidence>
<feature type="transmembrane region" description="Helical" evidence="8">
    <location>
        <begin position="244"/>
        <end position="261"/>
    </location>
</feature>
<keyword evidence="10" id="KW-1185">Reference proteome</keyword>